<dbReference type="Pfam" id="PF12833">
    <property type="entry name" value="HTH_18"/>
    <property type="match status" value="1"/>
</dbReference>
<dbReference type="PRINTS" id="PR00032">
    <property type="entry name" value="HTHARAC"/>
</dbReference>
<evidence type="ECO:0000256" key="1">
    <source>
        <dbReference type="ARBA" id="ARBA00023015"/>
    </source>
</evidence>
<keyword evidence="6" id="KW-1185">Reference proteome</keyword>
<sequence length="293" mass="33982">MERVYSLPEMKTSTSITGAHQMTVEPAWTSDNHSHPVFEFLYCIDGRFQINVNGCHYRLGSREGLLIGPHRVHNFINNSQEPCTFFTFQFDLDECSLRYWLCQEGEQIVVPEDQTETGLDEFYTLIAQQSEAQDDWNQTHEFDLMQSVGSVSLLKIQGYFLLLLSELVDILKKKSLHKEEKKKKISYEKYEVAHKIASNLENHVEEHVLISKIAEELYMSVSNCNKHFTAVFGISPKSYLNRIKINTAKRYLSETKMGVEEISRRLSFSSASHFSRQFKKLTGVSPIQFRINY</sequence>
<dbReference type="Pfam" id="PF07883">
    <property type="entry name" value="Cupin_2"/>
    <property type="match status" value="1"/>
</dbReference>
<evidence type="ECO:0000256" key="2">
    <source>
        <dbReference type="ARBA" id="ARBA00023125"/>
    </source>
</evidence>
<proteinExistence type="predicted"/>
<keyword evidence="3" id="KW-0804">Transcription</keyword>
<name>A0A6C0G072_9BACL</name>
<dbReference type="SMART" id="SM00342">
    <property type="entry name" value="HTH_ARAC"/>
    <property type="match status" value="1"/>
</dbReference>
<dbReference type="SUPFAM" id="SSF51182">
    <property type="entry name" value="RmlC-like cupins"/>
    <property type="match status" value="1"/>
</dbReference>
<gene>
    <name evidence="5" type="ORF">GXP70_15045</name>
</gene>
<dbReference type="PROSITE" id="PS01124">
    <property type="entry name" value="HTH_ARAC_FAMILY_2"/>
    <property type="match status" value="1"/>
</dbReference>
<dbReference type="Proteomes" id="UP000476064">
    <property type="component" value="Chromosome"/>
</dbReference>
<dbReference type="KEGG" id="plyc:GXP70_15045"/>
<dbReference type="RefSeq" id="WP_162357580.1">
    <property type="nucleotide sequence ID" value="NZ_CP048209.1"/>
</dbReference>
<dbReference type="Gene3D" id="1.10.10.60">
    <property type="entry name" value="Homeodomain-like"/>
    <property type="match status" value="1"/>
</dbReference>
<dbReference type="InterPro" id="IPR020449">
    <property type="entry name" value="Tscrpt_reg_AraC-type_HTH"/>
</dbReference>
<dbReference type="GO" id="GO:0043565">
    <property type="term" value="F:sequence-specific DNA binding"/>
    <property type="evidence" value="ECO:0007669"/>
    <property type="project" value="InterPro"/>
</dbReference>
<dbReference type="InterPro" id="IPR011051">
    <property type="entry name" value="RmlC_Cupin_sf"/>
</dbReference>
<dbReference type="PANTHER" id="PTHR43280">
    <property type="entry name" value="ARAC-FAMILY TRANSCRIPTIONAL REGULATOR"/>
    <property type="match status" value="1"/>
</dbReference>
<feature type="domain" description="HTH araC/xylS-type" evidence="4">
    <location>
        <begin position="194"/>
        <end position="292"/>
    </location>
</feature>
<dbReference type="PANTHER" id="PTHR43280:SF28">
    <property type="entry name" value="HTH-TYPE TRANSCRIPTIONAL ACTIVATOR RHAS"/>
    <property type="match status" value="1"/>
</dbReference>
<dbReference type="InterPro" id="IPR018060">
    <property type="entry name" value="HTH_AraC"/>
</dbReference>
<evidence type="ECO:0000256" key="3">
    <source>
        <dbReference type="ARBA" id="ARBA00023163"/>
    </source>
</evidence>
<evidence type="ECO:0000313" key="5">
    <source>
        <dbReference type="EMBL" id="QHT61141.1"/>
    </source>
</evidence>
<dbReference type="SUPFAM" id="SSF46689">
    <property type="entry name" value="Homeodomain-like"/>
    <property type="match status" value="2"/>
</dbReference>
<dbReference type="EMBL" id="CP048209">
    <property type="protein sequence ID" value="QHT61141.1"/>
    <property type="molecule type" value="Genomic_DNA"/>
</dbReference>
<dbReference type="CDD" id="cd02209">
    <property type="entry name" value="cupin_XRE_C"/>
    <property type="match status" value="1"/>
</dbReference>
<protein>
    <submittedName>
        <fullName evidence="5">AraC family transcriptional regulator</fullName>
    </submittedName>
</protein>
<accession>A0A6C0G072</accession>
<evidence type="ECO:0000259" key="4">
    <source>
        <dbReference type="PROSITE" id="PS01124"/>
    </source>
</evidence>
<dbReference type="AlphaFoldDB" id="A0A6C0G072"/>
<reference evidence="5 6" key="1">
    <citation type="submission" date="2020-01" db="EMBL/GenBank/DDBJ databases">
        <title>Paenibacillus sp. nov., isolated from tomato rhizosphere.</title>
        <authorList>
            <person name="Weon H.-Y."/>
            <person name="Lee S.A."/>
        </authorList>
    </citation>
    <scope>NUCLEOTIDE SEQUENCE [LARGE SCALE GENOMIC DNA]</scope>
    <source>
        <strain evidence="5 6">12200R-189</strain>
    </source>
</reference>
<keyword evidence="2" id="KW-0238">DNA-binding</keyword>
<dbReference type="Gene3D" id="2.60.120.10">
    <property type="entry name" value="Jelly Rolls"/>
    <property type="match status" value="1"/>
</dbReference>
<evidence type="ECO:0000313" key="6">
    <source>
        <dbReference type="Proteomes" id="UP000476064"/>
    </source>
</evidence>
<keyword evidence="1" id="KW-0805">Transcription regulation</keyword>
<organism evidence="5 6">
    <name type="scientific">Paenibacillus lycopersici</name>
    <dbReference type="NCBI Taxonomy" id="2704462"/>
    <lineage>
        <taxon>Bacteria</taxon>
        <taxon>Bacillati</taxon>
        <taxon>Bacillota</taxon>
        <taxon>Bacilli</taxon>
        <taxon>Bacillales</taxon>
        <taxon>Paenibacillaceae</taxon>
        <taxon>Paenibacillus</taxon>
    </lineage>
</organism>
<dbReference type="InterPro" id="IPR013096">
    <property type="entry name" value="Cupin_2"/>
</dbReference>
<dbReference type="InterPro" id="IPR009057">
    <property type="entry name" value="Homeodomain-like_sf"/>
</dbReference>
<dbReference type="InterPro" id="IPR014710">
    <property type="entry name" value="RmlC-like_jellyroll"/>
</dbReference>
<dbReference type="GO" id="GO:0003700">
    <property type="term" value="F:DNA-binding transcription factor activity"/>
    <property type="evidence" value="ECO:0007669"/>
    <property type="project" value="InterPro"/>
</dbReference>